<organism evidence="3 4">
    <name type="scientific">Saezia sanguinis</name>
    <dbReference type="NCBI Taxonomy" id="1965230"/>
    <lineage>
        <taxon>Bacteria</taxon>
        <taxon>Pseudomonadati</taxon>
        <taxon>Pseudomonadota</taxon>
        <taxon>Betaproteobacteria</taxon>
        <taxon>Burkholderiales</taxon>
        <taxon>Saeziaceae</taxon>
        <taxon>Saezia</taxon>
    </lineage>
</organism>
<protein>
    <submittedName>
        <fullName evidence="3">Uncharacterized protein</fullName>
    </submittedName>
</protein>
<dbReference type="InterPro" id="IPR016052">
    <property type="entry name" value="YgiW/YdeI"/>
</dbReference>
<dbReference type="Pfam" id="PF04076">
    <property type="entry name" value="BOF"/>
    <property type="match status" value="1"/>
</dbReference>
<dbReference type="NCBIfam" id="NF033674">
    <property type="entry name" value="stress_OB_fold"/>
    <property type="match status" value="1"/>
</dbReference>
<dbReference type="EMBL" id="PQSP01000001">
    <property type="protein sequence ID" value="RUS68025.1"/>
    <property type="molecule type" value="Genomic_DNA"/>
</dbReference>
<dbReference type="AlphaFoldDB" id="A0A433SH11"/>
<dbReference type="PANTHER" id="PTHR36571:SF1">
    <property type="entry name" value="PROTEIN YGIW"/>
    <property type="match status" value="1"/>
</dbReference>
<reference evidence="3 4" key="1">
    <citation type="submission" date="2018-01" db="EMBL/GenBank/DDBJ databases">
        <title>Saezia sanguinis gen. nov., sp. nov., in the order Burkholderiales isolated from human blood.</title>
        <authorList>
            <person name="Medina-Pascual M.J."/>
            <person name="Valdezate S."/>
            <person name="Monzon S."/>
            <person name="Cuesta I."/>
            <person name="Carrasco G."/>
            <person name="Villalon P."/>
            <person name="Saez-Nieto J.A."/>
        </authorList>
    </citation>
    <scope>NUCLEOTIDE SEQUENCE [LARGE SCALE GENOMIC DNA]</scope>
    <source>
        <strain evidence="3 4">CNM695-12</strain>
    </source>
</reference>
<keyword evidence="4" id="KW-1185">Reference proteome</keyword>
<dbReference type="InterPro" id="IPR005220">
    <property type="entry name" value="CarO-like"/>
</dbReference>
<feature type="signal peptide" evidence="2">
    <location>
        <begin position="1"/>
        <end position="22"/>
    </location>
</feature>
<evidence type="ECO:0000256" key="1">
    <source>
        <dbReference type="ARBA" id="ARBA00022729"/>
    </source>
</evidence>
<dbReference type="RefSeq" id="WP_126977858.1">
    <property type="nucleotide sequence ID" value="NZ_PQSP01000001.1"/>
</dbReference>
<dbReference type="InterPro" id="IPR036700">
    <property type="entry name" value="BOBF_sf"/>
</dbReference>
<proteinExistence type="predicted"/>
<dbReference type="OrthoDB" id="6650354at2"/>
<feature type="chain" id="PRO_5018995271" evidence="2">
    <location>
        <begin position="23"/>
        <end position="133"/>
    </location>
</feature>
<evidence type="ECO:0000256" key="2">
    <source>
        <dbReference type="SAM" id="SignalP"/>
    </source>
</evidence>
<dbReference type="Gene3D" id="2.40.50.200">
    <property type="entry name" value="Bacterial OB-fold"/>
    <property type="match status" value="1"/>
</dbReference>
<keyword evidence="1 2" id="KW-0732">Signal</keyword>
<comment type="caution">
    <text evidence="3">The sequence shown here is derived from an EMBL/GenBank/DDBJ whole genome shotgun (WGS) entry which is preliminary data.</text>
</comment>
<sequence precursor="true">MRKPIVIASLICMACLGTTAYAQSSAGGFSGPSTVSSQGGFVGPSTANNVTTVEQAKNLRDDARVVMRGNIVQHLGGDNYLFKDATGTITVDIDAHKWDGQTVKPEDQVEIRGEVDKDWNSIEIDVKSIRIIQ</sequence>
<name>A0A433SH11_9BURK</name>
<gene>
    <name evidence="3" type="ORF">CUZ56_00508</name>
</gene>
<dbReference type="PANTHER" id="PTHR36571">
    <property type="entry name" value="PROTEIN YGIW"/>
    <property type="match status" value="1"/>
</dbReference>
<dbReference type="NCBIfam" id="TIGR00156">
    <property type="entry name" value="YgiW/YdeI family stress tolerance OB fold protein"/>
    <property type="match status" value="1"/>
</dbReference>
<dbReference type="SUPFAM" id="SSF101756">
    <property type="entry name" value="Hypothetical protein YgiW"/>
    <property type="match status" value="1"/>
</dbReference>
<accession>A0A433SH11</accession>
<evidence type="ECO:0000313" key="3">
    <source>
        <dbReference type="EMBL" id="RUS68025.1"/>
    </source>
</evidence>
<evidence type="ECO:0000313" key="4">
    <source>
        <dbReference type="Proteomes" id="UP000286947"/>
    </source>
</evidence>
<dbReference type="Proteomes" id="UP000286947">
    <property type="component" value="Unassembled WGS sequence"/>
</dbReference>